<organism evidence="1 2">
    <name type="scientific">Enterococcus devriesei</name>
    <dbReference type="NCBI Taxonomy" id="319970"/>
    <lineage>
        <taxon>Bacteria</taxon>
        <taxon>Bacillati</taxon>
        <taxon>Bacillota</taxon>
        <taxon>Bacilli</taxon>
        <taxon>Lactobacillales</taxon>
        <taxon>Enterococcaceae</taxon>
        <taxon>Enterococcus</taxon>
    </lineage>
</organism>
<name>A0A1L8SP29_9ENTE</name>
<comment type="caution">
    <text evidence="1">The sequence shown here is derived from an EMBL/GenBank/DDBJ whole genome shotgun (WGS) entry which is preliminary data.</text>
</comment>
<evidence type="ECO:0000313" key="1">
    <source>
        <dbReference type="EMBL" id="OJG33748.1"/>
    </source>
</evidence>
<dbReference type="EMBL" id="JXKM01000017">
    <property type="protein sequence ID" value="OJG33748.1"/>
    <property type="molecule type" value="Genomic_DNA"/>
</dbReference>
<protein>
    <submittedName>
        <fullName evidence="1">Uncharacterized protein</fullName>
    </submittedName>
</protein>
<gene>
    <name evidence="1" type="ORF">RV00_GL001002</name>
</gene>
<dbReference type="STRING" id="319970.RV00_GL001002"/>
<dbReference type="AlphaFoldDB" id="A0A1L8SP29"/>
<reference evidence="1 2" key="1">
    <citation type="submission" date="2014-12" db="EMBL/GenBank/DDBJ databases">
        <title>Draft genome sequences of 29 type strains of Enterococci.</title>
        <authorList>
            <person name="Zhong Z."/>
            <person name="Sun Z."/>
            <person name="Liu W."/>
            <person name="Zhang W."/>
            <person name="Zhang H."/>
        </authorList>
    </citation>
    <scope>NUCLEOTIDE SEQUENCE [LARGE SCALE GENOMIC DNA]</scope>
    <source>
        <strain evidence="1 2">DSM 22802</strain>
    </source>
</reference>
<proteinExistence type="predicted"/>
<dbReference type="Proteomes" id="UP000183700">
    <property type="component" value="Unassembled WGS sequence"/>
</dbReference>
<evidence type="ECO:0000313" key="2">
    <source>
        <dbReference type="Proteomes" id="UP000183700"/>
    </source>
</evidence>
<sequence>MIHTCDITLPGKVQVGEDSWGRPIYEDHDPKTVKCRYNAKKVYLKDTAGTEQVLEMKLFLLPETAVDPQMTVDHIKDDRKNLLTTAKLVADTITPRYDAKTLHHYEVYLKGAE</sequence>
<accession>A0A1L8SP29</accession>
<keyword evidence="2" id="KW-1185">Reference proteome</keyword>